<protein>
    <submittedName>
        <fullName evidence="2">Uncharacterized protein</fullName>
    </submittedName>
</protein>
<reference evidence="2" key="2">
    <citation type="submission" date="2023-06" db="EMBL/GenBank/DDBJ databases">
        <authorList>
            <person name="Ma L."/>
            <person name="Liu K.-W."/>
            <person name="Li Z."/>
            <person name="Hsiao Y.-Y."/>
            <person name="Qi Y."/>
            <person name="Fu T."/>
            <person name="Tang G."/>
            <person name="Zhang D."/>
            <person name="Sun W.-H."/>
            <person name="Liu D.-K."/>
            <person name="Li Y."/>
            <person name="Chen G.-Z."/>
            <person name="Liu X.-D."/>
            <person name="Liao X.-Y."/>
            <person name="Jiang Y.-T."/>
            <person name="Yu X."/>
            <person name="Hao Y."/>
            <person name="Huang J."/>
            <person name="Zhao X.-W."/>
            <person name="Ke S."/>
            <person name="Chen Y.-Y."/>
            <person name="Wu W.-L."/>
            <person name="Hsu J.-L."/>
            <person name="Lin Y.-F."/>
            <person name="Huang M.-D."/>
            <person name="Li C.-Y."/>
            <person name="Huang L."/>
            <person name="Wang Z.-W."/>
            <person name="Zhao X."/>
            <person name="Zhong W.-Y."/>
            <person name="Peng D.-H."/>
            <person name="Ahmad S."/>
            <person name="Lan S."/>
            <person name="Zhang J.-S."/>
            <person name="Tsai W.-C."/>
            <person name="Van De Peer Y."/>
            <person name="Liu Z.-J."/>
        </authorList>
    </citation>
    <scope>NUCLEOTIDE SEQUENCE</scope>
    <source>
        <strain evidence="2">CP</strain>
        <tissue evidence="2">Leaves</tissue>
    </source>
</reference>
<accession>A0AAV9C9S6</accession>
<organism evidence="2 3">
    <name type="scientific">Acorus calamus</name>
    <name type="common">Sweet flag</name>
    <dbReference type="NCBI Taxonomy" id="4465"/>
    <lineage>
        <taxon>Eukaryota</taxon>
        <taxon>Viridiplantae</taxon>
        <taxon>Streptophyta</taxon>
        <taxon>Embryophyta</taxon>
        <taxon>Tracheophyta</taxon>
        <taxon>Spermatophyta</taxon>
        <taxon>Magnoliopsida</taxon>
        <taxon>Liliopsida</taxon>
        <taxon>Acoraceae</taxon>
        <taxon>Acorus</taxon>
    </lineage>
</organism>
<sequence length="83" mass="9389">MPPKARLRPTASNRKNQSEEVASSSRNVVVGPQEEEEREDIEVEADSEIDEASMKGPFPGGPENNELLIDYRHHVAYRIWNGK</sequence>
<feature type="compositionally biased region" description="Polar residues" evidence="1">
    <location>
        <begin position="10"/>
        <end position="27"/>
    </location>
</feature>
<evidence type="ECO:0000256" key="1">
    <source>
        <dbReference type="SAM" id="MobiDB-lite"/>
    </source>
</evidence>
<evidence type="ECO:0000313" key="3">
    <source>
        <dbReference type="Proteomes" id="UP001180020"/>
    </source>
</evidence>
<comment type="caution">
    <text evidence="2">The sequence shown here is derived from an EMBL/GenBank/DDBJ whole genome shotgun (WGS) entry which is preliminary data.</text>
</comment>
<dbReference type="Proteomes" id="UP001180020">
    <property type="component" value="Unassembled WGS sequence"/>
</dbReference>
<dbReference type="AlphaFoldDB" id="A0AAV9C9S6"/>
<name>A0AAV9C9S6_ACOCL</name>
<reference evidence="2" key="1">
    <citation type="journal article" date="2023" name="Nat. Commun.">
        <title>Diploid and tetraploid genomes of Acorus and the evolution of monocots.</title>
        <authorList>
            <person name="Ma L."/>
            <person name="Liu K.W."/>
            <person name="Li Z."/>
            <person name="Hsiao Y.Y."/>
            <person name="Qi Y."/>
            <person name="Fu T."/>
            <person name="Tang G.D."/>
            <person name="Zhang D."/>
            <person name="Sun W.H."/>
            <person name="Liu D.K."/>
            <person name="Li Y."/>
            <person name="Chen G.Z."/>
            <person name="Liu X.D."/>
            <person name="Liao X.Y."/>
            <person name="Jiang Y.T."/>
            <person name="Yu X."/>
            <person name="Hao Y."/>
            <person name="Huang J."/>
            <person name="Zhao X.W."/>
            <person name="Ke S."/>
            <person name="Chen Y.Y."/>
            <person name="Wu W.L."/>
            <person name="Hsu J.L."/>
            <person name="Lin Y.F."/>
            <person name="Huang M.D."/>
            <person name="Li C.Y."/>
            <person name="Huang L."/>
            <person name="Wang Z.W."/>
            <person name="Zhao X."/>
            <person name="Zhong W.Y."/>
            <person name="Peng D.H."/>
            <person name="Ahmad S."/>
            <person name="Lan S."/>
            <person name="Zhang J.S."/>
            <person name="Tsai W.C."/>
            <person name="Van de Peer Y."/>
            <person name="Liu Z.J."/>
        </authorList>
    </citation>
    <scope>NUCLEOTIDE SEQUENCE</scope>
    <source>
        <strain evidence="2">CP</strain>
    </source>
</reference>
<feature type="region of interest" description="Disordered" evidence="1">
    <location>
        <begin position="1"/>
        <end position="62"/>
    </location>
</feature>
<evidence type="ECO:0000313" key="2">
    <source>
        <dbReference type="EMBL" id="KAK1285576.1"/>
    </source>
</evidence>
<gene>
    <name evidence="2" type="ORF">QJS10_CPB20g00781</name>
</gene>
<proteinExistence type="predicted"/>
<feature type="compositionally biased region" description="Acidic residues" evidence="1">
    <location>
        <begin position="33"/>
        <end position="51"/>
    </location>
</feature>
<keyword evidence="3" id="KW-1185">Reference proteome</keyword>
<dbReference type="EMBL" id="JAUJYO010000020">
    <property type="protein sequence ID" value="KAK1285576.1"/>
    <property type="molecule type" value="Genomic_DNA"/>
</dbReference>